<dbReference type="InterPro" id="IPR038765">
    <property type="entry name" value="Papain-like_cys_pep_sf"/>
</dbReference>
<comment type="similarity">
    <text evidence="1">Belongs to the peptidase C1 family.</text>
</comment>
<evidence type="ECO:0000313" key="4">
    <source>
        <dbReference type="Proteomes" id="UP000466442"/>
    </source>
</evidence>
<accession>A0A8S9XUM1</accession>
<dbReference type="InterPro" id="IPR000668">
    <property type="entry name" value="Peptidase_C1A_C"/>
</dbReference>
<reference evidence="3" key="1">
    <citation type="journal article" date="2021" name="Mol. Ecol. Resour.">
        <title>Apolygus lucorum genome provides insights into omnivorousness and mesophyll feeding.</title>
        <authorList>
            <person name="Liu Y."/>
            <person name="Liu H."/>
            <person name="Wang H."/>
            <person name="Huang T."/>
            <person name="Liu B."/>
            <person name="Yang B."/>
            <person name="Yin L."/>
            <person name="Li B."/>
            <person name="Zhang Y."/>
            <person name="Zhang S."/>
            <person name="Jiang F."/>
            <person name="Zhang X."/>
            <person name="Ren Y."/>
            <person name="Wang B."/>
            <person name="Wang S."/>
            <person name="Lu Y."/>
            <person name="Wu K."/>
            <person name="Fan W."/>
            <person name="Wang G."/>
        </authorList>
    </citation>
    <scope>NUCLEOTIDE SEQUENCE</scope>
    <source>
        <strain evidence="3">12Hb</strain>
    </source>
</reference>
<gene>
    <name evidence="3" type="ORF">GE061_012790</name>
</gene>
<dbReference type="GO" id="GO:0008234">
    <property type="term" value="F:cysteine-type peptidase activity"/>
    <property type="evidence" value="ECO:0007669"/>
    <property type="project" value="InterPro"/>
</dbReference>
<dbReference type="Gene3D" id="3.90.70.10">
    <property type="entry name" value="Cysteine proteinases"/>
    <property type="match status" value="1"/>
</dbReference>
<feature type="domain" description="Peptidase C1A papain C-terminal" evidence="2">
    <location>
        <begin position="8"/>
        <end position="70"/>
    </location>
</feature>
<organism evidence="3 4">
    <name type="scientific">Apolygus lucorum</name>
    <name type="common">Small green plant bug</name>
    <name type="synonym">Lygocoris lucorum</name>
    <dbReference type="NCBI Taxonomy" id="248454"/>
    <lineage>
        <taxon>Eukaryota</taxon>
        <taxon>Metazoa</taxon>
        <taxon>Ecdysozoa</taxon>
        <taxon>Arthropoda</taxon>
        <taxon>Hexapoda</taxon>
        <taxon>Insecta</taxon>
        <taxon>Pterygota</taxon>
        <taxon>Neoptera</taxon>
        <taxon>Paraneoptera</taxon>
        <taxon>Hemiptera</taxon>
        <taxon>Heteroptera</taxon>
        <taxon>Panheteroptera</taxon>
        <taxon>Cimicomorpha</taxon>
        <taxon>Miridae</taxon>
        <taxon>Mirini</taxon>
        <taxon>Apolygus</taxon>
    </lineage>
</organism>
<dbReference type="PANTHER" id="PTHR12411">
    <property type="entry name" value="CYSTEINE PROTEASE FAMILY C1-RELATED"/>
    <property type="match status" value="1"/>
</dbReference>
<protein>
    <recommendedName>
        <fullName evidence="2">Peptidase C1A papain C-terminal domain-containing protein</fullName>
    </recommendedName>
</protein>
<keyword evidence="4" id="KW-1185">Reference proteome</keyword>
<dbReference type="GO" id="GO:0006508">
    <property type="term" value="P:proteolysis"/>
    <property type="evidence" value="ECO:0007669"/>
    <property type="project" value="InterPro"/>
</dbReference>
<dbReference type="EMBL" id="WIXP02000004">
    <property type="protein sequence ID" value="KAF6212269.1"/>
    <property type="molecule type" value="Genomic_DNA"/>
</dbReference>
<dbReference type="Pfam" id="PF00112">
    <property type="entry name" value="Peptidase_C1"/>
    <property type="match status" value="1"/>
</dbReference>
<sequence>IYNPVPATCTTDPTQPQHAVLLVGYGSLNGQNFWIIQNVWGGSWGEQGYMRLARNGTNLCGIASQASYPTV</sequence>
<dbReference type="InterPro" id="IPR013128">
    <property type="entry name" value="Peptidase_C1A"/>
</dbReference>
<evidence type="ECO:0000313" key="3">
    <source>
        <dbReference type="EMBL" id="KAF6212269.1"/>
    </source>
</evidence>
<evidence type="ECO:0000259" key="2">
    <source>
        <dbReference type="Pfam" id="PF00112"/>
    </source>
</evidence>
<dbReference type="OrthoDB" id="190265at2759"/>
<comment type="caution">
    <text evidence="3">The sequence shown here is derived from an EMBL/GenBank/DDBJ whole genome shotgun (WGS) entry which is preliminary data.</text>
</comment>
<dbReference type="SUPFAM" id="SSF54001">
    <property type="entry name" value="Cysteine proteinases"/>
    <property type="match status" value="1"/>
</dbReference>
<dbReference type="AlphaFoldDB" id="A0A8S9XUM1"/>
<name>A0A8S9XUM1_APOLU</name>
<proteinExistence type="inferred from homology"/>
<dbReference type="Proteomes" id="UP000466442">
    <property type="component" value="Unassembled WGS sequence"/>
</dbReference>
<feature type="non-terminal residue" evidence="3">
    <location>
        <position position="1"/>
    </location>
</feature>
<evidence type="ECO:0000256" key="1">
    <source>
        <dbReference type="ARBA" id="ARBA00008455"/>
    </source>
</evidence>